<proteinExistence type="predicted"/>
<dbReference type="GeneID" id="25901996"/>
<name>A0A0L0GBI1_9EUKA</name>
<dbReference type="RefSeq" id="XP_014160262.1">
    <property type="nucleotide sequence ID" value="XM_014304787.1"/>
</dbReference>
<dbReference type="EMBL" id="KQ241655">
    <property type="protein sequence ID" value="KNC86360.1"/>
    <property type="molecule type" value="Genomic_DNA"/>
</dbReference>
<gene>
    <name evidence="3" type="ORF">SARC_01492</name>
</gene>
<keyword evidence="4" id="KW-1185">Reference proteome</keyword>
<evidence type="ECO:0000313" key="4">
    <source>
        <dbReference type="Proteomes" id="UP000054560"/>
    </source>
</evidence>
<dbReference type="AlphaFoldDB" id="A0A0L0GBI1"/>
<protein>
    <submittedName>
        <fullName evidence="3">Uncharacterized protein</fullName>
    </submittedName>
</protein>
<feature type="compositionally biased region" description="Basic and acidic residues" evidence="1">
    <location>
        <begin position="43"/>
        <end position="52"/>
    </location>
</feature>
<evidence type="ECO:0000256" key="1">
    <source>
        <dbReference type="SAM" id="MobiDB-lite"/>
    </source>
</evidence>
<feature type="region of interest" description="Disordered" evidence="1">
    <location>
        <begin position="1"/>
        <end position="20"/>
    </location>
</feature>
<keyword evidence="2" id="KW-1133">Transmembrane helix</keyword>
<dbReference type="Proteomes" id="UP000054560">
    <property type="component" value="Unassembled WGS sequence"/>
</dbReference>
<evidence type="ECO:0000313" key="3">
    <source>
        <dbReference type="EMBL" id="KNC86360.1"/>
    </source>
</evidence>
<organism evidence="3 4">
    <name type="scientific">Sphaeroforma arctica JP610</name>
    <dbReference type="NCBI Taxonomy" id="667725"/>
    <lineage>
        <taxon>Eukaryota</taxon>
        <taxon>Ichthyosporea</taxon>
        <taxon>Ichthyophonida</taxon>
        <taxon>Sphaeroforma</taxon>
    </lineage>
</organism>
<accession>A0A0L0GBI1</accession>
<dbReference type="OrthoDB" id="417624at2759"/>
<feature type="transmembrane region" description="Helical" evidence="2">
    <location>
        <begin position="162"/>
        <end position="180"/>
    </location>
</feature>
<reference evidence="3 4" key="1">
    <citation type="submission" date="2011-02" db="EMBL/GenBank/DDBJ databases">
        <title>The Genome Sequence of Sphaeroforma arctica JP610.</title>
        <authorList>
            <consortium name="The Broad Institute Genome Sequencing Platform"/>
            <person name="Russ C."/>
            <person name="Cuomo C."/>
            <person name="Young S.K."/>
            <person name="Zeng Q."/>
            <person name="Gargeya S."/>
            <person name="Alvarado L."/>
            <person name="Berlin A."/>
            <person name="Chapman S.B."/>
            <person name="Chen Z."/>
            <person name="Freedman E."/>
            <person name="Gellesch M."/>
            <person name="Goldberg J."/>
            <person name="Griggs A."/>
            <person name="Gujja S."/>
            <person name="Heilman E."/>
            <person name="Heiman D."/>
            <person name="Howarth C."/>
            <person name="Mehta T."/>
            <person name="Neiman D."/>
            <person name="Pearson M."/>
            <person name="Roberts A."/>
            <person name="Saif S."/>
            <person name="Shea T."/>
            <person name="Shenoy N."/>
            <person name="Sisk P."/>
            <person name="Stolte C."/>
            <person name="Sykes S."/>
            <person name="White J."/>
            <person name="Yandava C."/>
            <person name="Burger G."/>
            <person name="Gray M.W."/>
            <person name="Holland P.W.H."/>
            <person name="King N."/>
            <person name="Lang F.B.F."/>
            <person name="Roger A.J."/>
            <person name="Ruiz-Trillo I."/>
            <person name="Haas B."/>
            <person name="Nusbaum C."/>
            <person name="Birren B."/>
        </authorList>
    </citation>
    <scope>NUCLEOTIDE SEQUENCE [LARGE SCALE GENOMIC DNA]</scope>
    <source>
        <strain evidence="3 4">JP610</strain>
    </source>
</reference>
<keyword evidence="2" id="KW-0472">Membrane</keyword>
<feature type="region of interest" description="Disordered" evidence="1">
    <location>
        <begin position="27"/>
        <end position="52"/>
    </location>
</feature>
<evidence type="ECO:0000256" key="2">
    <source>
        <dbReference type="SAM" id="Phobius"/>
    </source>
</evidence>
<keyword evidence="2" id="KW-0812">Transmembrane</keyword>
<sequence length="220" mass="25531">MTHTQTQAHSHIRSQGSCSHTFLRKGEHERARLHSPQPLKRTRMQEKSDYEPPRRLSLNTIIHDMNKYIDTPIMRRHLAWNVKETIMPEQFYTRCFNTSHCSLVSGAAALILGHVTLGIMCLFVWLTSVNYWRYPCVGFRRTIDIVTVQATLWTHIYKAMSVAAYQHLYMATVAVGMLCYGRARYHHFRGDHDNDTKWHCTMHLIGNASNVILYVGLLTT</sequence>
<feature type="transmembrane region" description="Helical" evidence="2">
    <location>
        <begin position="103"/>
        <end position="125"/>
    </location>
</feature>